<dbReference type="Proteomes" id="UP000183975">
    <property type="component" value="Unassembled WGS sequence"/>
</dbReference>
<feature type="domain" description="SLH" evidence="3">
    <location>
        <begin position="64"/>
        <end position="126"/>
    </location>
</feature>
<dbReference type="Pfam" id="PF00188">
    <property type="entry name" value="CAP"/>
    <property type="match status" value="1"/>
</dbReference>
<reference evidence="4 5" key="1">
    <citation type="submission" date="2016-11" db="EMBL/GenBank/DDBJ databases">
        <authorList>
            <person name="Jaros S."/>
            <person name="Januszkiewicz K."/>
            <person name="Wedrychowicz H."/>
        </authorList>
    </citation>
    <scope>NUCLEOTIDE SEQUENCE [LARGE SCALE GENOMIC DNA]</scope>
    <source>
        <strain evidence="4 5">DSM 14214</strain>
    </source>
</reference>
<dbReference type="CDD" id="cd05379">
    <property type="entry name" value="CAP_bacterial"/>
    <property type="match status" value="1"/>
</dbReference>
<dbReference type="PANTHER" id="PTHR31157:SF1">
    <property type="entry name" value="SCP DOMAIN-CONTAINING PROTEIN"/>
    <property type="match status" value="1"/>
</dbReference>
<evidence type="ECO:0000259" key="3">
    <source>
        <dbReference type="PROSITE" id="PS51272"/>
    </source>
</evidence>
<dbReference type="Gene3D" id="3.40.33.10">
    <property type="entry name" value="CAP"/>
    <property type="match status" value="1"/>
</dbReference>
<feature type="domain" description="SLH" evidence="3">
    <location>
        <begin position="196"/>
        <end position="259"/>
    </location>
</feature>
<dbReference type="PANTHER" id="PTHR31157">
    <property type="entry name" value="SCP DOMAIN-CONTAINING PROTEIN"/>
    <property type="match status" value="1"/>
</dbReference>
<proteinExistence type="predicted"/>
<protein>
    <submittedName>
        <fullName evidence="4">Cysteine-rich secretory protein family protein</fullName>
    </submittedName>
</protein>
<sequence>MKRLVQTCIAILTALTISQTAFAATGELLGDVSKGNHPNAPYAASEIIVPRPSQSAYGSLPLYANGQIPVDIQGHWAESAIRDFLQRGYISGSGGYFYPNTPATYGDFAEIAAHFGLNPVTFYGGQDASRIFSDRFSWDSHTEPGKSALICGEAGVWGNPNENLAGIYFTLEQPAQRQYIALFLSHFLEENQTAYTAVFSDTAQCSPQVQDSICRLVNMGILSGFGDGTFRPNAVVTKAELVTMFYRLLQQNGYDMEKLSEQLYGNYHDFYWEESEKLLDLVNQERKKNGVPTLRYDADLQALCEIKNIERSLNGYSTFEKLISYDGKTIADGHVSKYWGRATQMAADFGLSDYLVGENAVKNAATADKAHRNLTNSQAHRENYLNPKYQVAGFVVGEKLTYEMFAYFK</sequence>
<feature type="chain" id="PRO_5012590481" evidence="2">
    <location>
        <begin position="24"/>
        <end position="409"/>
    </location>
</feature>
<dbReference type="InterPro" id="IPR001119">
    <property type="entry name" value="SLH_dom"/>
</dbReference>
<accession>A0A1M6V300</accession>
<evidence type="ECO:0000256" key="1">
    <source>
        <dbReference type="ARBA" id="ARBA00022737"/>
    </source>
</evidence>
<evidence type="ECO:0000313" key="5">
    <source>
        <dbReference type="Proteomes" id="UP000183975"/>
    </source>
</evidence>
<dbReference type="InterPro" id="IPR014044">
    <property type="entry name" value="CAP_dom"/>
</dbReference>
<keyword evidence="2" id="KW-0732">Signal</keyword>
<dbReference type="OrthoDB" id="9783944at2"/>
<evidence type="ECO:0000313" key="4">
    <source>
        <dbReference type="EMBL" id="SHK75656.1"/>
    </source>
</evidence>
<dbReference type="InterPro" id="IPR035940">
    <property type="entry name" value="CAP_sf"/>
</dbReference>
<feature type="signal peptide" evidence="2">
    <location>
        <begin position="1"/>
        <end position="23"/>
    </location>
</feature>
<evidence type="ECO:0000256" key="2">
    <source>
        <dbReference type="SAM" id="SignalP"/>
    </source>
</evidence>
<dbReference type="PROSITE" id="PS51272">
    <property type="entry name" value="SLH"/>
    <property type="match status" value="2"/>
</dbReference>
<dbReference type="SUPFAM" id="SSF55797">
    <property type="entry name" value="PR-1-like"/>
    <property type="match status" value="1"/>
</dbReference>
<dbReference type="EMBL" id="FRAH01000043">
    <property type="protein sequence ID" value="SHK75656.1"/>
    <property type="molecule type" value="Genomic_DNA"/>
</dbReference>
<dbReference type="AlphaFoldDB" id="A0A1M6V300"/>
<keyword evidence="1" id="KW-0677">Repeat</keyword>
<name>A0A1M6V300_9FIRM</name>
<organism evidence="4 5">
    <name type="scientific">Anaerotignum lactatifermentans DSM 14214</name>
    <dbReference type="NCBI Taxonomy" id="1121323"/>
    <lineage>
        <taxon>Bacteria</taxon>
        <taxon>Bacillati</taxon>
        <taxon>Bacillota</taxon>
        <taxon>Clostridia</taxon>
        <taxon>Lachnospirales</taxon>
        <taxon>Anaerotignaceae</taxon>
        <taxon>Anaerotignum</taxon>
    </lineage>
</organism>
<dbReference type="Pfam" id="PF00395">
    <property type="entry name" value="SLH"/>
    <property type="match status" value="2"/>
</dbReference>
<dbReference type="RefSeq" id="WP_072851929.1">
    <property type="nucleotide sequence ID" value="NZ_FRAH01000043.1"/>
</dbReference>
<keyword evidence="5" id="KW-1185">Reference proteome</keyword>
<gene>
    <name evidence="4" type="ORF">SAMN02745138_02298</name>
</gene>